<name>A0A809SA23_9BACT</name>
<evidence type="ECO:0000256" key="4">
    <source>
        <dbReference type="ARBA" id="ARBA00023110"/>
    </source>
</evidence>
<dbReference type="SUPFAM" id="SSF109998">
    <property type="entry name" value="Triger factor/SurA peptide-binding domain-like"/>
    <property type="match status" value="1"/>
</dbReference>
<dbReference type="InterPro" id="IPR046357">
    <property type="entry name" value="PPIase_dom_sf"/>
</dbReference>
<evidence type="ECO:0000259" key="8">
    <source>
        <dbReference type="PROSITE" id="PS50198"/>
    </source>
</evidence>
<dbReference type="PANTHER" id="PTHR47245:SF1">
    <property type="entry name" value="FOLDASE PROTEIN PRSA"/>
    <property type="match status" value="1"/>
</dbReference>
<dbReference type="InterPro" id="IPR000297">
    <property type="entry name" value="PPIase_PpiC"/>
</dbReference>
<dbReference type="GO" id="GO:0003755">
    <property type="term" value="F:peptidyl-prolyl cis-trans isomerase activity"/>
    <property type="evidence" value="ECO:0007669"/>
    <property type="project" value="UniProtKB-KW"/>
</dbReference>
<sequence>MNMKQHVAFGLSLLLPLAASAQVPEYTVDPNKVIATVNGEAIKSSELYSRLEYLDLAEVAERFGNRVLSFPAGFLALDQIVLERLTLQLAKERNVTPTNPEVQAHIASRLAELPNALTEWEAAGRTKEQFEYHARIELARFKLLTAGITLTDLEVEKFYKDNPTMFTSERRFKLRGVVLKDPQKKAAVDRDIQSGRPFAEIAKTYSEDVSRFEGGALGEIPVSAMASPILKAIEAVKIGQYTDWIEFGGLHSKFLVEDILPASVRALDAKLKESIRRKLMIDRGQVKNDVAKQLADFRAKSKIEVSHPYFTKPWNEFHGGAQGSAPPPR</sequence>
<feature type="chain" id="PRO_5035231194" description="peptidylprolyl isomerase" evidence="7">
    <location>
        <begin position="22"/>
        <end position="329"/>
    </location>
</feature>
<evidence type="ECO:0000256" key="7">
    <source>
        <dbReference type="SAM" id="SignalP"/>
    </source>
</evidence>
<keyword evidence="5 6" id="KW-0413">Isomerase</keyword>
<dbReference type="Gene3D" id="1.10.4030.10">
    <property type="entry name" value="Porin chaperone SurA, peptide-binding domain"/>
    <property type="match status" value="1"/>
</dbReference>
<evidence type="ECO:0000256" key="3">
    <source>
        <dbReference type="ARBA" id="ARBA00022729"/>
    </source>
</evidence>
<dbReference type="Pfam" id="PF00639">
    <property type="entry name" value="Rotamase"/>
    <property type="match status" value="1"/>
</dbReference>
<dbReference type="PROSITE" id="PS50198">
    <property type="entry name" value="PPIC_PPIASE_2"/>
    <property type="match status" value="1"/>
</dbReference>
<keyword evidence="3 7" id="KW-0732">Signal</keyword>
<dbReference type="Gene3D" id="3.10.50.40">
    <property type="match status" value="1"/>
</dbReference>
<feature type="signal peptide" evidence="7">
    <location>
        <begin position="1"/>
        <end position="21"/>
    </location>
</feature>
<dbReference type="EC" id="5.2.1.8" evidence="2"/>
<accession>A0A809SA23</accession>
<evidence type="ECO:0000313" key="10">
    <source>
        <dbReference type="Proteomes" id="UP000662873"/>
    </source>
</evidence>
<dbReference type="Proteomes" id="UP000662873">
    <property type="component" value="Chromosome"/>
</dbReference>
<reference evidence="9" key="1">
    <citation type="journal article" name="DNA Res.">
        <title>The physiological potential of anammox bacteria as revealed by their core genome structure.</title>
        <authorList>
            <person name="Okubo T."/>
            <person name="Toyoda A."/>
            <person name="Fukuhara K."/>
            <person name="Uchiyama I."/>
            <person name="Harigaya Y."/>
            <person name="Kuroiwa M."/>
            <person name="Suzuki T."/>
            <person name="Murakami Y."/>
            <person name="Suwa Y."/>
            <person name="Takami H."/>
        </authorList>
    </citation>
    <scope>NUCLEOTIDE SEQUENCE</scope>
    <source>
        <strain evidence="9">317325-2</strain>
    </source>
</reference>
<organism evidence="9 10">
    <name type="scientific">Candidatus Nitrosymbiomonas proteolyticus</name>
    <dbReference type="NCBI Taxonomy" id="2608984"/>
    <lineage>
        <taxon>Bacteria</taxon>
        <taxon>Bacillati</taxon>
        <taxon>Armatimonadota</taxon>
        <taxon>Armatimonadota incertae sedis</taxon>
        <taxon>Candidatus Nitrosymbiomonas</taxon>
    </lineage>
</organism>
<evidence type="ECO:0000256" key="2">
    <source>
        <dbReference type="ARBA" id="ARBA00013194"/>
    </source>
</evidence>
<dbReference type="KEGG" id="npy:NPRO_16060"/>
<evidence type="ECO:0000256" key="6">
    <source>
        <dbReference type="PROSITE-ProRule" id="PRU00278"/>
    </source>
</evidence>
<proteinExistence type="predicted"/>
<evidence type="ECO:0000256" key="5">
    <source>
        <dbReference type="ARBA" id="ARBA00023235"/>
    </source>
</evidence>
<feature type="domain" description="PpiC" evidence="8">
    <location>
        <begin position="169"/>
        <end position="246"/>
    </location>
</feature>
<comment type="catalytic activity">
    <reaction evidence="1">
        <text>[protein]-peptidylproline (omega=180) = [protein]-peptidylproline (omega=0)</text>
        <dbReference type="Rhea" id="RHEA:16237"/>
        <dbReference type="Rhea" id="RHEA-COMP:10747"/>
        <dbReference type="Rhea" id="RHEA-COMP:10748"/>
        <dbReference type="ChEBI" id="CHEBI:83833"/>
        <dbReference type="ChEBI" id="CHEBI:83834"/>
        <dbReference type="EC" id="5.2.1.8"/>
    </reaction>
</comment>
<protein>
    <recommendedName>
        <fullName evidence="2">peptidylprolyl isomerase</fullName>
        <ecNumber evidence="2">5.2.1.8</ecNumber>
    </recommendedName>
</protein>
<dbReference type="SUPFAM" id="SSF54534">
    <property type="entry name" value="FKBP-like"/>
    <property type="match status" value="1"/>
</dbReference>
<dbReference type="EMBL" id="AP021858">
    <property type="protein sequence ID" value="BBO24011.1"/>
    <property type="molecule type" value="Genomic_DNA"/>
</dbReference>
<dbReference type="InterPro" id="IPR050245">
    <property type="entry name" value="PrsA_foldase"/>
</dbReference>
<evidence type="ECO:0000313" key="9">
    <source>
        <dbReference type="EMBL" id="BBO24011.1"/>
    </source>
</evidence>
<evidence type="ECO:0000256" key="1">
    <source>
        <dbReference type="ARBA" id="ARBA00000971"/>
    </source>
</evidence>
<dbReference type="PANTHER" id="PTHR47245">
    <property type="entry name" value="PEPTIDYLPROLYL ISOMERASE"/>
    <property type="match status" value="1"/>
</dbReference>
<dbReference type="InterPro" id="IPR027304">
    <property type="entry name" value="Trigger_fact/SurA_dom_sf"/>
</dbReference>
<gene>
    <name evidence="9" type="ORF">NPRO_16060</name>
</gene>
<dbReference type="AlphaFoldDB" id="A0A809SA23"/>
<keyword evidence="4 6" id="KW-0697">Rotamase</keyword>